<dbReference type="STRING" id="264951.A0A443HU44"/>
<gene>
    <name evidence="9" type="ORF">C8Q69DRAFT_465631</name>
</gene>
<evidence type="ECO:0000313" key="10">
    <source>
        <dbReference type="Proteomes" id="UP000283841"/>
    </source>
</evidence>
<dbReference type="InterPro" id="IPR008162">
    <property type="entry name" value="Pyrophosphatase"/>
</dbReference>
<comment type="caution">
    <text evidence="9">The sequence shown here is derived from an EMBL/GenBank/DDBJ whole genome shotgun (WGS) entry which is preliminary data.</text>
</comment>
<dbReference type="RefSeq" id="XP_028484987.1">
    <property type="nucleotide sequence ID" value="XM_028630499.1"/>
</dbReference>
<reference evidence="9 10" key="1">
    <citation type="journal article" date="2018" name="Front. Microbiol.">
        <title>Genomic and genetic insights into a cosmopolitan fungus, Paecilomyces variotii (Eurotiales).</title>
        <authorList>
            <person name="Urquhart A.S."/>
            <person name="Mondo S.J."/>
            <person name="Makela M.R."/>
            <person name="Hane J.K."/>
            <person name="Wiebenga A."/>
            <person name="He G."/>
            <person name="Mihaltcheva S."/>
            <person name="Pangilinan J."/>
            <person name="Lipzen A."/>
            <person name="Barry K."/>
            <person name="de Vries R.P."/>
            <person name="Grigoriev I.V."/>
            <person name="Idnurm A."/>
        </authorList>
    </citation>
    <scope>NUCLEOTIDE SEQUENCE [LARGE SCALE GENOMIC DNA]</scope>
    <source>
        <strain evidence="9 10">CBS 101075</strain>
    </source>
</reference>
<keyword evidence="6" id="KW-0460">Magnesium</keyword>
<dbReference type="SUPFAM" id="SSF50324">
    <property type="entry name" value="Inorganic pyrophosphatase"/>
    <property type="match status" value="1"/>
</dbReference>
<dbReference type="GO" id="GO:0000287">
    <property type="term" value="F:magnesium ion binding"/>
    <property type="evidence" value="ECO:0007669"/>
    <property type="project" value="InterPro"/>
</dbReference>
<evidence type="ECO:0000256" key="8">
    <source>
        <dbReference type="ARBA" id="ARBA00047820"/>
    </source>
</evidence>
<accession>A0A443HU44</accession>
<evidence type="ECO:0000313" key="9">
    <source>
        <dbReference type="EMBL" id="RWQ95342.1"/>
    </source>
</evidence>
<protein>
    <recommendedName>
        <fullName evidence="3">inorganic diphosphatase</fullName>
        <ecNumber evidence="3">3.6.1.1</ecNumber>
    </recommendedName>
    <alternativeName>
        <fullName evidence="7">Pyrophosphate phospho-hydrolase</fullName>
    </alternativeName>
</protein>
<dbReference type="GO" id="GO:0005737">
    <property type="term" value="C:cytoplasm"/>
    <property type="evidence" value="ECO:0007669"/>
    <property type="project" value="InterPro"/>
</dbReference>
<keyword evidence="10" id="KW-1185">Reference proteome</keyword>
<dbReference type="PROSITE" id="PS00387">
    <property type="entry name" value="PPASE"/>
    <property type="match status" value="1"/>
</dbReference>
<dbReference type="AlphaFoldDB" id="A0A443HU44"/>
<dbReference type="InterPro" id="IPR036649">
    <property type="entry name" value="Pyrophosphatase_sf"/>
</dbReference>
<evidence type="ECO:0000256" key="3">
    <source>
        <dbReference type="ARBA" id="ARBA00012146"/>
    </source>
</evidence>
<keyword evidence="5" id="KW-0378">Hydrolase</keyword>
<comment type="similarity">
    <text evidence="2">Belongs to the PPase family.</text>
</comment>
<dbReference type="VEuPathDB" id="FungiDB:C8Q69DRAFT_465631"/>
<dbReference type="PANTHER" id="PTHR10286">
    <property type="entry name" value="INORGANIC PYROPHOSPHATASE"/>
    <property type="match status" value="1"/>
</dbReference>
<dbReference type="GO" id="GO:0006796">
    <property type="term" value="P:phosphate-containing compound metabolic process"/>
    <property type="evidence" value="ECO:0007669"/>
    <property type="project" value="InterPro"/>
</dbReference>
<dbReference type="EMBL" id="RCNU01000005">
    <property type="protein sequence ID" value="RWQ95342.1"/>
    <property type="molecule type" value="Genomic_DNA"/>
</dbReference>
<dbReference type="GO" id="GO:0004427">
    <property type="term" value="F:inorganic diphosphate phosphatase activity"/>
    <property type="evidence" value="ECO:0007669"/>
    <property type="project" value="UniProtKB-EC"/>
</dbReference>
<evidence type="ECO:0000256" key="2">
    <source>
        <dbReference type="ARBA" id="ARBA00006220"/>
    </source>
</evidence>
<evidence type="ECO:0000256" key="6">
    <source>
        <dbReference type="ARBA" id="ARBA00022842"/>
    </source>
</evidence>
<dbReference type="EC" id="3.6.1.1" evidence="3"/>
<proteinExistence type="inferred from homology"/>
<dbReference type="GeneID" id="39599776"/>
<organism evidence="9 10">
    <name type="scientific">Byssochlamys spectabilis</name>
    <name type="common">Paecilomyces variotii</name>
    <dbReference type="NCBI Taxonomy" id="264951"/>
    <lineage>
        <taxon>Eukaryota</taxon>
        <taxon>Fungi</taxon>
        <taxon>Dikarya</taxon>
        <taxon>Ascomycota</taxon>
        <taxon>Pezizomycotina</taxon>
        <taxon>Eurotiomycetes</taxon>
        <taxon>Eurotiomycetidae</taxon>
        <taxon>Eurotiales</taxon>
        <taxon>Thermoascaceae</taxon>
        <taxon>Paecilomyces</taxon>
    </lineage>
</organism>
<comment type="cofactor">
    <cofactor evidence="1">
        <name>Mg(2+)</name>
        <dbReference type="ChEBI" id="CHEBI:18420"/>
    </cofactor>
</comment>
<evidence type="ECO:0000256" key="7">
    <source>
        <dbReference type="ARBA" id="ARBA00032535"/>
    </source>
</evidence>
<keyword evidence="4" id="KW-0479">Metal-binding</keyword>
<comment type="catalytic activity">
    <reaction evidence="8">
        <text>diphosphate + H2O = 2 phosphate + H(+)</text>
        <dbReference type="Rhea" id="RHEA:24576"/>
        <dbReference type="ChEBI" id="CHEBI:15377"/>
        <dbReference type="ChEBI" id="CHEBI:15378"/>
        <dbReference type="ChEBI" id="CHEBI:33019"/>
        <dbReference type="ChEBI" id="CHEBI:43474"/>
        <dbReference type="EC" id="3.6.1.1"/>
    </reaction>
</comment>
<dbReference type="Pfam" id="PF00719">
    <property type="entry name" value="Pyrophosphatase"/>
    <property type="match status" value="1"/>
</dbReference>
<dbReference type="CDD" id="cd00412">
    <property type="entry name" value="pyrophosphatase"/>
    <property type="match status" value="1"/>
</dbReference>
<dbReference type="Gene3D" id="3.90.80.10">
    <property type="entry name" value="Inorganic pyrophosphatase"/>
    <property type="match status" value="1"/>
</dbReference>
<evidence type="ECO:0000256" key="1">
    <source>
        <dbReference type="ARBA" id="ARBA00001946"/>
    </source>
</evidence>
<sequence length="309" mass="34997">MSTTDRYIIRKTGQPFTSGYRVYIEKDNEIISPWHDIPLYNDEQKGILNMIVEIPRWSNAKMEISKDEFLSPIKQDIKKGRPRYVPNIFPHKGYPWNYGAFPQTWEDPSIEDPHTHANGDNDPLDVCELGGYVGETGEVKPVKVLGAFAILDEGETDWKVLVVDVRDALAAKVNDIGDVEAYMPGFLEMMKWWFRMYKVPDGKKENELASEGNIFGRDFAMELIKDCHKSWKAMMNEERPEHTSSSLSDLGIRGSEILGETYNEKGADPDKTAIDKSYFFPASLTRVPDGRGTTSIVEIPAPAPMPVQT</sequence>
<dbReference type="FunFam" id="3.90.80.10:FF:000009">
    <property type="entry name" value="Inorganic pyrophosphatase"/>
    <property type="match status" value="1"/>
</dbReference>
<name>A0A443HU44_BYSSP</name>
<dbReference type="Proteomes" id="UP000283841">
    <property type="component" value="Unassembled WGS sequence"/>
</dbReference>
<evidence type="ECO:0000256" key="5">
    <source>
        <dbReference type="ARBA" id="ARBA00022801"/>
    </source>
</evidence>
<evidence type="ECO:0000256" key="4">
    <source>
        <dbReference type="ARBA" id="ARBA00022723"/>
    </source>
</evidence>